<dbReference type="RefSeq" id="XP_031143158.1">
    <property type="nucleotide sequence ID" value="XM_031287298.2"/>
</dbReference>
<dbReference type="GeneID" id="116041401"/>
<sequence length="401" mass="44687">MDFNVKKLASGAGVFFTRAVQFTEEKLGQAEKTELDPHLENLITRADCTKNWTEKILRQTEVLLQPNPIDHTGARIEEFIYDKLDKKLPSRTTNPELLGQYMLEAANEFGPGTPYGSTLITVGEYQKRLGGAERELLQTSAAAFLTPLRNFLEGDWKTISKERRLLENRRLDLDICKARLKKAKQAEAKAAAAPDFQETRPRNYVLSASASALLSEEVDKAEHELRVAQTEFDRQAEVTRLLLEGISSTHLNHLRCLQDFAEAQATYYAQCHHYMQDLQRELNKCANSVSTPHPAAAVCPDPDHLSSAFLSGPSSPGATVSSLSSQRPSTVDMEQTQHPVTGSRKAKVLYDYDAHDASELSLLADELITVYTVPGMDPDWLIGERGNQKGKVPVTYLELLS</sequence>
<accession>A0A8C9ZXB4</accession>
<dbReference type="SUPFAM" id="SSF103657">
    <property type="entry name" value="BAR/IMD domain-like"/>
    <property type="match status" value="1"/>
</dbReference>
<dbReference type="Gene3D" id="1.20.1270.60">
    <property type="entry name" value="Arfaptin homology (AH) domain/BAR domain"/>
    <property type="match status" value="1"/>
</dbReference>
<name>A0A8C9ZXB4_SANLU</name>
<dbReference type="InterPro" id="IPR050384">
    <property type="entry name" value="Endophilin_SH3RF"/>
</dbReference>
<keyword evidence="2 3" id="KW-0728">SH3 domain</keyword>
<dbReference type="GeneTree" id="ENSGT00940000155841"/>
<dbReference type="PROSITE" id="PS51021">
    <property type="entry name" value="BAR"/>
    <property type="match status" value="1"/>
</dbReference>
<dbReference type="InterPro" id="IPR004148">
    <property type="entry name" value="BAR_dom"/>
</dbReference>
<keyword evidence="8" id="KW-1185">Reference proteome</keyword>
<dbReference type="Gene3D" id="2.30.30.40">
    <property type="entry name" value="SH3 Domains"/>
    <property type="match status" value="1"/>
</dbReference>
<evidence type="ECO:0000259" key="6">
    <source>
        <dbReference type="PROSITE" id="PS51021"/>
    </source>
</evidence>
<organism evidence="7 8">
    <name type="scientific">Sander lucioperca</name>
    <name type="common">Pike-perch</name>
    <name type="synonym">Perca lucioperca</name>
    <dbReference type="NCBI Taxonomy" id="283035"/>
    <lineage>
        <taxon>Eukaryota</taxon>
        <taxon>Metazoa</taxon>
        <taxon>Chordata</taxon>
        <taxon>Craniata</taxon>
        <taxon>Vertebrata</taxon>
        <taxon>Euteleostomi</taxon>
        <taxon>Actinopterygii</taxon>
        <taxon>Neopterygii</taxon>
        <taxon>Teleostei</taxon>
        <taxon>Neoteleostei</taxon>
        <taxon>Acanthomorphata</taxon>
        <taxon>Eupercaria</taxon>
        <taxon>Perciformes</taxon>
        <taxon>Percoidei</taxon>
        <taxon>Percidae</taxon>
        <taxon>Luciopercinae</taxon>
        <taxon>Sander</taxon>
    </lineage>
</organism>
<dbReference type="PROSITE" id="PS50002">
    <property type="entry name" value="SH3"/>
    <property type="match status" value="1"/>
</dbReference>
<dbReference type="AlphaFoldDB" id="A0A8C9ZXB4"/>
<dbReference type="PANTHER" id="PTHR14167">
    <property type="entry name" value="SH3 DOMAIN-CONTAINING"/>
    <property type="match status" value="1"/>
</dbReference>
<gene>
    <name evidence="7" type="primary">sh3glb2b</name>
</gene>
<evidence type="ECO:0000313" key="7">
    <source>
        <dbReference type="Ensembl" id="ENSSLUP00000047508.1"/>
    </source>
</evidence>
<dbReference type="InterPro" id="IPR001452">
    <property type="entry name" value="SH3_domain"/>
</dbReference>
<dbReference type="Ensembl" id="ENSSLUT00000048956.1">
    <property type="protein sequence ID" value="ENSSLUP00000047508.1"/>
    <property type="gene ID" value="ENSSLUG00000020861.1"/>
</dbReference>
<dbReference type="Pfam" id="PF03114">
    <property type="entry name" value="BAR"/>
    <property type="match status" value="1"/>
</dbReference>
<evidence type="ECO:0000259" key="5">
    <source>
        <dbReference type="PROSITE" id="PS50002"/>
    </source>
</evidence>
<comment type="similarity">
    <text evidence="1">Belongs to the endophilin family.</text>
</comment>
<evidence type="ECO:0000256" key="2">
    <source>
        <dbReference type="ARBA" id="ARBA00022443"/>
    </source>
</evidence>
<dbReference type="GO" id="GO:0005737">
    <property type="term" value="C:cytoplasm"/>
    <property type="evidence" value="ECO:0007669"/>
    <property type="project" value="InterPro"/>
</dbReference>
<feature type="region of interest" description="Disordered" evidence="4">
    <location>
        <begin position="308"/>
        <end position="342"/>
    </location>
</feature>
<proteinExistence type="inferred from homology"/>
<dbReference type="SMART" id="SM00326">
    <property type="entry name" value="SH3"/>
    <property type="match status" value="1"/>
</dbReference>
<dbReference type="SMART" id="SM00721">
    <property type="entry name" value="BAR"/>
    <property type="match status" value="1"/>
</dbReference>
<reference evidence="7" key="1">
    <citation type="submission" date="2025-08" db="UniProtKB">
        <authorList>
            <consortium name="Ensembl"/>
        </authorList>
    </citation>
    <scope>IDENTIFICATION</scope>
</reference>
<dbReference type="GO" id="GO:0016020">
    <property type="term" value="C:membrane"/>
    <property type="evidence" value="ECO:0007669"/>
    <property type="project" value="TreeGrafter"/>
</dbReference>
<evidence type="ECO:0000256" key="4">
    <source>
        <dbReference type="SAM" id="MobiDB-lite"/>
    </source>
</evidence>
<evidence type="ECO:0000256" key="3">
    <source>
        <dbReference type="PROSITE-ProRule" id="PRU00192"/>
    </source>
</evidence>
<feature type="domain" description="BAR" evidence="6">
    <location>
        <begin position="24"/>
        <end position="291"/>
    </location>
</feature>
<feature type="domain" description="SH3" evidence="5">
    <location>
        <begin position="341"/>
        <end position="401"/>
    </location>
</feature>
<evidence type="ECO:0000313" key="8">
    <source>
        <dbReference type="Proteomes" id="UP000694568"/>
    </source>
</evidence>
<feature type="compositionally biased region" description="Polar residues" evidence="4">
    <location>
        <begin position="308"/>
        <end position="340"/>
    </location>
</feature>
<evidence type="ECO:0000256" key="1">
    <source>
        <dbReference type="ARBA" id="ARBA00006697"/>
    </source>
</evidence>
<dbReference type="SUPFAM" id="SSF50044">
    <property type="entry name" value="SH3-domain"/>
    <property type="match status" value="1"/>
</dbReference>
<dbReference type="Proteomes" id="UP000694568">
    <property type="component" value="Unplaced"/>
</dbReference>
<reference evidence="7" key="2">
    <citation type="submission" date="2025-09" db="UniProtKB">
        <authorList>
            <consortium name="Ensembl"/>
        </authorList>
    </citation>
    <scope>IDENTIFICATION</scope>
</reference>
<dbReference type="PANTHER" id="PTHR14167:SF106">
    <property type="entry name" value="ENDOPHILIN-B2 ISOFORM X1"/>
    <property type="match status" value="1"/>
</dbReference>
<dbReference type="GO" id="GO:0061024">
    <property type="term" value="P:membrane organization"/>
    <property type="evidence" value="ECO:0007669"/>
    <property type="project" value="TreeGrafter"/>
</dbReference>
<protein>
    <submittedName>
        <fullName evidence="7">SH3 domain containing GRB2 like, endophilin B2</fullName>
    </submittedName>
</protein>
<dbReference type="InterPro" id="IPR027267">
    <property type="entry name" value="AH/BAR_dom_sf"/>
</dbReference>
<dbReference type="InterPro" id="IPR036028">
    <property type="entry name" value="SH3-like_dom_sf"/>
</dbReference>
<dbReference type="Pfam" id="PF14604">
    <property type="entry name" value="SH3_9"/>
    <property type="match status" value="1"/>
</dbReference>